<dbReference type="GO" id="GO:0008270">
    <property type="term" value="F:zinc ion binding"/>
    <property type="evidence" value="ECO:0007669"/>
    <property type="project" value="UniProtKB-KW"/>
</dbReference>
<dbReference type="InterPro" id="IPR036388">
    <property type="entry name" value="WH-like_DNA-bd_sf"/>
</dbReference>
<evidence type="ECO:0000313" key="3">
    <source>
        <dbReference type="Proteomes" id="UP000644660"/>
    </source>
</evidence>
<keyword evidence="3" id="KW-1185">Reference proteome</keyword>
<dbReference type="InterPro" id="IPR011513">
    <property type="entry name" value="Nse1"/>
</dbReference>
<comment type="subunit">
    <text evidence="1">Component of the Smc5-Smc6 complex.</text>
</comment>
<dbReference type="GeneID" id="64855243"/>
<reference evidence="2 3" key="1">
    <citation type="submission" date="2020-05" db="EMBL/GenBank/DDBJ databases">
        <authorList>
            <person name="Casaregola S."/>
            <person name="Devillers H."/>
            <person name="Grondin C."/>
        </authorList>
    </citation>
    <scope>NUCLEOTIDE SEQUENCE [LARGE SCALE GENOMIC DNA]</scope>
    <source>
        <strain evidence="2 3">CLIB 1767</strain>
    </source>
</reference>
<dbReference type="RefSeq" id="XP_041404160.1">
    <property type="nucleotide sequence ID" value="XM_041548226.1"/>
</dbReference>
<gene>
    <name evidence="2" type="ORF">KABA2_01S06490</name>
</gene>
<keyword evidence="1" id="KW-0233">DNA recombination</keyword>
<keyword evidence="1" id="KW-0539">Nucleus</keyword>
<comment type="similarity">
    <text evidence="1">Belongs to the NSE1 family.</text>
</comment>
<dbReference type="Pfam" id="PF07574">
    <property type="entry name" value="SMC_Nse1"/>
    <property type="match status" value="1"/>
</dbReference>
<keyword evidence="1" id="KW-0833">Ubl conjugation pathway</keyword>
<keyword evidence="1" id="KW-0808">Transferase</keyword>
<comment type="catalytic activity">
    <reaction evidence="1">
        <text>S-ubiquitinyl-[E2 ubiquitin-conjugating enzyme]-L-cysteine + [acceptor protein]-L-lysine = [E2 ubiquitin-conjugating enzyme]-L-cysteine + N(6)-ubiquitinyl-[acceptor protein]-L-lysine.</text>
        <dbReference type="EC" id="2.3.2.27"/>
    </reaction>
</comment>
<protein>
    <recommendedName>
        <fullName evidence="1">Non-structural maintenance of chromosomes element 1 homolog</fullName>
        <ecNumber evidence="1">2.3.2.27</ecNumber>
    </recommendedName>
</protein>
<dbReference type="EMBL" id="CAEFZW010000001">
    <property type="protein sequence ID" value="CAB4252121.1"/>
    <property type="molecule type" value="Genomic_DNA"/>
</dbReference>
<evidence type="ECO:0000313" key="2">
    <source>
        <dbReference type="EMBL" id="CAB4252121.1"/>
    </source>
</evidence>
<proteinExistence type="inferred from homology"/>
<name>A0A8H2VBB9_9SACH</name>
<sequence>MDIDLNDELQNSVQMTKDDNSKYLLQYILAVQGVCHENVLLLALMKLKIDQQQFDKSWSITQWLDCLKKYIEEINVKLSPLLYKLVLVNHDIGKDAVDAHIKQKFQQFILSVNHISLNDSLTSNMIDNEAMMQVASGSLSLPQSNKYYVYINTQSTNETKLATKFTTKEIEFIKWAIEQFVTQGDIIEYKPPQLTSSIIGNVNNILNDIDSNALTTEGWNHFITYSTGSTQLSQFADMSPLEVEHVLRQLCDYKWFYRTSEGKFGMDIRCIAELEEFLASTYNLSACNICKKIVQIGVTCGNIDEHFSKEYDGSDEDNDTDNDNDNSPKKMVWHVDCFKYYLAHVSHDCKGCGKSLLTGGMYIL</sequence>
<dbReference type="GO" id="GO:0061630">
    <property type="term" value="F:ubiquitin protein ligase activity"/>
    <property type="evidence" value="ECO:0007669"/>
    <property type="project" value="UniProtKB-EC"/>
</dbReference>
<keyword evidence="1" id="KW-0227">DNA damage</keyword>
<keyword evidence="1" id="KW-0863">Zinc-finger</keyword>
<accession>A0A8H2VBB9</accession>
<dbReference type="OrthoDB" id="185455at2759"/>
<keyword evidence="1" id="KW-0479">Metal-binding</keyword>
<keyword evidence="1" id="KW-0234">DNA repair</keyword>
<dbReference type="AlphaFoldDB" id="A0A8H2VBB9"/>
<dbReference type="GO" id="GO:0005634">
    <property type="term" value="C:nucleus"/>
    <property type="evidence" value="ECO:0007669"/>
    <property type="project" value="UniProtKB-SubCell"/>
</dbReference>
<dbReference type="Proteomes" id="UP000644660">
    <property type="component" value="Unassembled WGS sequence"/>
</dbReference>
<dbReference type="GO" id="GO:0000724">
    <property type="term" value="P:double-strand break repair via homologous recombination"/>
    <property type="evidence" value="ECO:0007669"/>
    <property type="project" value="TreeGrafter"/>
</dbReference>
<comment type="caution">
    <text evidence="2">The sequence shown here is derived from an EMBL/GenBank/DDBJ whole genome shotgun (WGS) entry which is preliminary data.</text>
</comment>
<organism evidence="2 3">
    <name type="scientific">Maudiozyma barnettii</name>
    <dbReference type="NCBI Taxonomy" id="61262"/>
    <lineage>
        <taxon>Eukaryota</taxon>
        <taxon>Fungi</taxon>
        <taxon>Dikarya</taxon>
        <taxon>Ascomycota</taxon>
        <taxon>Saccharomycotina</taxon>
        <taxon>Saccharomycetes</taxon>
        <taxon>Saccharomycetales</taxon>
        <taxon>Saccharomycetaceae</taxon>
        <taxon>Maudiozyma</taxon>
    </lineage>
</organism>
<comment type="subcellular location">
    <subcellularLocation>
        <location evidence="1">Nucleus</location>
    </subcellularLocation>
</comment>
<keyword evidence="1" id="KW-0862">Zinc</keyword>
<evidence type="ECO:0000256" key="1">
    <source>
        <dbReference type="RuleBase" id="RU368018"/>
    </source>
</evidence>
<comment type="function">
    <text evidence="1">Acts in a DNA repair pathway for removal of UV-induced DNA damage that is distinct from classical nucleotide excision repair and in repair of ionizing radiation damage. Functions in homologous recombination repair of DNA double strand breaks and in recovery of stalled replication forks.</text>
</comment>
<dbReference type="EC" id="2.3.2.27" evidence="1"/>
<dbReference type="GO" id="GO:0030915">
    <property type="term" value="C:Smc5-Smc6 complex"/>
    <property type="evidence" value="ECO:0007669"/>
    <property type="project" value="UniProtKB-UniRule"/>
</dbReference>
<dbReference type="PANTHER" id="PTHR20973:SF0">
    <property type="entry name" value="NON-STRUCTURAL MAINTENANCE OF CHROMOSOMES ELEMENT 1 HOMOLOG"/>
    <property type="match status" value="1"/>
</dbReference>
<dbReference type="PANTHER" id="PTHR20973">
    <property type="entry name" value="NON-SMC ELEMENT 1-RELATED"/>
    <property type="match status" value="1"/>
</dbReference>
<dbReference type="Gene3D" id="1.10.10.10">
    <property type="entry name" value="Winged helix-like DNA-binding domain superfamily/Winged helix DNA-binding domain"/>
    <property type="match status" value="1"/>
</dbReference>